<dbReference type="InterPro" id="IPR006558">
    <property type="entry name" value="LamG-like"/>
</dbReference>
<evidence type="ECO:0000259" key="3">
    <source>
        <dbReference type="PROSITE" id="PS50025"/>
    </source>
</evidence>
<dbReference type="Pfam" id="PF13385">
    <property type="entry name" value="Laminin_G_3"/>
    <property type="match status" value="2"/>
</dbReference>
<sequence>LNDGEWHHVVATRDSGTGEIKIYVDGSTTPEAAGTGNTNSLTASTKLAIGSLQGGVNYFTGILDDLRVYNIVLTPADIAILYDQGGTQPPVLTAPSSGGSGTADIDFTLPEPATDGTVKITFTENGTSLDANDPHVITFNSNFKSSGQHTTLLDGDNLSFNINVTSVSNEPNDLLAVNAIYDVKLEYQDALGNAVASVTNTGYTFTGDETVAPTIDSGVLALDNSYVDVTFSEGVYGAAAGILQVSDFALIFAQNAGSATGANITNVTQNDGVTALTGGETIIRVHLSITGSPDGLETVEIKPAGGASIYDAAGNAALATETTGALTLAVGGWYNGSWAHRIKITIDSAKVSGAGSLTNYPMLISIASNADIASSGRTDGFDILFTSDDGTSKLDHEIEKYDNATGELVVWVRIPSLSATVDTDIYIYYGNPSAADQSNAAGVWDTGFQGVWHLKETDIDGGAGDIKDSSSNLNNITTFGMDNTNQIPGKIAGSFDLDGIDDLFSVDNSVDKFETQPLSVSFWMNVGHLPSTPSVGRDVYLGGKMNSSTPHSWLFFIDDGSANALEDHLYFRTWNTIDTQKSTYTGAVIAIGSWYYVTGTIDAGGNMLLYVDGVQQAPTPTLPGSMADSDKPLDMGEILGWELDGNIDELRISSSVRSADWVITDYNTQFDPAGTITVGSEVNNPDPFIDSGTLASDNSYVDVTFSEGVYNSAAGSGALDAADFIRVFDGTGGTATDVTIFSVKQNDSATEATASALVGGETVVRVFLTLVGTPNGVETVEIKPVDGASIYDVDGNAVLVTYTTGPLT</sequence>
<dbReference type="PROSITE" id="PS51828">
    <property type="entry name" value="PTX_2"/>
    <property type="match status" value="1"/>
</dbReference>
<comment type="caution">
    <text evidence="5">The sequence shown here is derived from an EMBL/GenBank/DDBJ whole genome shotgun (WGS) entry which is preliminary data.</text>
</comment>
<dbReference type="SMART" id="SM00560">
    <property type="entry name" value="LamGL"/>
    <property type="match status" value="1"/>
</dbReference>
<evidence type="ECO:0000256" key="2">
    <source>
        <dbReference type="ARBA" id="ARBA00023157"/>
    </source>
</evidence>
<dbReference type="CDD" id="cd00110">
    <property type="entry name" value="LamG"/>
    <property type="match status" value="1"/>
</dbReference>
<dbReference type="InterPro" id="IPR013320">
    <property type="entry name" value="ConA-like_dom_sf"/>
</dbReference>
<evidence type="ECO:0000313" key="5">
    <source>
        <dbReference type="EMBL" id="KKL90129.1"/>
    </source>
</evidence>
<evidence type="ECO:0000259" key="4">
    <source>
        <dbReference type="PROSITE" id="PS51828"/>
    </source>
</evidence>
<protein>
    <submittedName>
        <fullName evidence="5">Uncharacterized protein</fullName>
    </submittedName>
</protein>
<dbReference type="PROSITE" id="PS50025">
    <property type="entry name" value="LAM_G_DOMAIN"/>
    <property type="match status" value="1"/>
</dbReference>
<keyword evidence="1" id="KW-0732">Signal</keyword>
<accession>A0A0F9FUK5</accession>
<proteinExistence type="predicted"/>
<reference evidence="5" key="1">
    <citation type="journal article" date="2015" name="Nature">
        <title>Complex archaea that bridge the gap between prokaryotes and eukaryotes.</title>
        <authorList>
            <person name="Spang A."/>
            <person name="Saw J.H."/>
            <person name="Jorgensen S.L."/>
            <person name="Zaremba-Niedzwiedzka K."/>
            <person name="Martijn J."/>
            <person name="Lind A.E."/>
            <person name="van Eijk R."/>
            <person name="Schleper C."/>
            <person name="Guy L."/>
            <person name="Ettema T.J."/>
        </authorList>
    </citation>
    <scope>NUCLEOTIDE SEQUENCE</scope>
</reference>
<feature type="non-terminal residue" evidence="5">
    <location>
        <position position="1"/>
    </location>
</feature>
<dbReference type="InterPro" id="IPR001759">
    <property type="entry name" value="PTX_dom"/>
</dbReference>
<dbReference type="Pfam" id="PF10102">
    <property type="entry name" value="DUF2341"/>
    <property type="match status" value="1"/>
</dbReference>
<feature type="non-terminal residue" evidence="5">
    <location>
        <position position="808"/>
    </location>
</feature>
<dbReference type="InterPro" id="IPR001791">
    <property type="entry name" value="Laminin_G"/>
</dbReference>
<dbReference type="EMBL" id="LAZR01020093">
    <property type="protein sequence ID" value="KKL90129.1"/>
    <property type="molecule type" value="Genomic_DNA"/>
</dbReference>
<keyword evidence="2" id="KW-1015">Disulfide bond</keyword>
<dbReference type="AlphaFoldDB" id="A0A0F9FUK5"/>
<gene>
    <name evidence="5" type="ORF">LCGC14_1907780</name>
</gene>
<organism evidence="5">
    <name type="scientific">marine sediment metagenome</name>
    <dbReference type="NCBI Taxonomy" id="412755"/>
    <lineage>
        <taxon>unclassified sequences</taxon>
        <taxon>metagenomes</taxon>
        <taxon>ecological metagenomes</taxon>
    </lineage>
</organism>
<dbReference type="InterPro" id="IPR018765">
    <property type="entry name" value="DUF2341"/>
</dbReference>
<dbReference type="SUPFAM" id="SSF49899">
    <property type="entry name" value="Concanavalin A-like lectins/glucanases"/>
    <property type="match status" value="2"/>
</dbReference>
<name>A0A0F9FUK5_9ZZZZ</name>
<feature type="domain" description="Laminin G" evidence="3">
    <location>
        <begin position="1"/>
        <end position="91"/>
    </location>
</feature>
<feature type="domain" description="Pentraxin (PTX)" evidence="4">
    <location>
        <begin position="1"/>
        <end position="114"/>
    </location>
</feature>
<evidence type="ECO:0000256" key="1">
    <source>
        <dbReference type="ARBA" id="ARBA00022729"/>
    </source>
</evidence>
<dbReference type="Gene3D" id="2.60.120.200">
    <property type="match status" value="2"/>
</dbReference>